<protein>
    <submittedName>
        <fullName evidence="2">Uncharacterized protein</fullName>
    </submittedName>
</protein>
<name>A0A933MJY2_UNCT6</name>
<dbReference type="Proteomes" id="UP000736328">
    <property type="component" value="Unassembled WGS sequence"/>
</dbReference>
<evidence type="ECO:0000256" key="1">
    <source>
        <dbReference type="SAM" id="Phobius"/>
    </source>
</evidence>
<keyword evidence="1" id="KW-0812">Transmembrane</keyword>
<reference evidence="2" key="1">
    <citation type="submission" date="2020-07" db="EMBL/GenBank/DDBJ databases">
        <title>Huge and variable diversity of episymbiotic CPR bacteria and DPANN archaea in groundwater ecosystems.</title>
        <authorList>
            <person name="He C.Y."/>
            <person name="Keren R."/>
            <person name="Whittaker M."/>
            <person name="Farag I.F."/>
            <person name="Doudna J."/>
            <person name="Cate J.H.D."/>
            <person name="Banfield J.F."/>
        </authorList>
    </citation>
    <scope>NUCLEOTIDE SEQUENCE</scope>
    <source>
        <strain evidence="2">NC_groundwater_1520_Pr4_B-0.1um_53_5</strain>
    </source>
</reference>
<dbReference type="AlphaFoldDB" id="A0A933MJY2"/>
<feature type="transmembrane region" description="Helical" evidence="1">
    <location>
        <begin position="35"/>
        <end position="52"/>
    </location>
</feature>
<sequence length="80" mass="8593">MKTAGYIIAAILIFFGVLFLMSARAEYSANPGSRIITGLALFAAGIGMAVALRKSQLKPDQKIEIVQKIDLAGKSLPEQR</sequence>
<keyword evidence="1" id="KW-1133">Transmembrane helix</keyword>
<comment type="caution">
    <text evidence="2">The sequence shown here is derived from an EMBL/GenBank/DDBJ whole genome shotgun (WGS) entry which is preliminary data.</text>
</comment>
<organism evidence="2 3">
    <name type="scientific">candidate division TA06 bacterium</name>
    <dbReference type="NCBI Taxonomy" id="2250710"/>
    <lineage>
        <taxon>Bacteria</taxon>
        <taxon>Bacteria division TA06</taxon>
    </lineage>
</organism>
<evidence type="ECO:0000313" key="2">
    <source>
        <dbReference type="EMBL" id="MBI4727114.1"/>
    </source>
</evidence>
<gene>
    <name evidence="2" type="ORF">HY768_07820</name>
</gene>
<proteinExistence type="predicted"/>
<accession>A0A933MJY2</accession>
<dbReference type="EMBL" id="JACQXR010000101">
    <property type="protein sequence ID" value="MBI4727114.1"/>
    <property type="molecule type" value="Genomic_DNA"/>
</dbReference>
<evidence type="ECO:0000313" key="3">
    <source>
        <dbReference type="Proteomes" id="UP000736328"/>
    </source>
</evidence>
<keyword evidence="1" id="KW-0472">Membrane</keyword>